<keyword evidence="19" id="KW-1185">Reference proteome</keyword>
<dbReference type="GO" id="GO:0050241">
    <property type="term" value="F:pyrroline-2-carboxylate reductase activity"/>
    <property type="evidence" value="ECO:0007669"/>
    <property type="project" value="UniProtKB-EC"/>
</dbReference>
<evidence type="ECO:0000256" key="1">
    <source>
        <dbReference type="ARBA" id="ARBA00008903"/>
    </source>
</evidence>
<comment type="catalytic activity">
    <reaction evidence="7">
        <text>L-proline + NADP(+) = 1-pyrroline-2-carboxylate + NADPH + H(+)</text>
        <dbReference type="Rhea" id="RHEA:20317"/>
        <dbReference type="ChEBI" id="CHEBI:15378"/>
        <dbReference type="ChEBI" id="CHEBI:39785"/>
        <dbReference type="ChEBI" id="CHEBI:57783"/>
        <dbReference type="ChEBI" id="CHEBI:58349"/>
        <dbReference type="ChEBI" id="CHEBI:60039"/>
        <dbReference type="EC" id="1.5.1.1"/>
    </reaction>
    <physiologicalReaction direction="right-to-left" evidence="7">
        <dbReference type="Rhea" id="RHEA:20319"/>
    </physiologicalReaction>
</comment>
<comment type="catalytic activity">
    <reaction evidence="6">
        <text>Delta(2)-thiazoline-2-carboxylate + NADPH + 2 H(+) = L-thiazolidine-2-carboxylate + NADP(+)</text>
        <dbReference type="Rhea" id="RHEA:68072"/>
        <dbReference type="ChEBI" id="CHEBI:15378"/>
        <dbReference type="ChEBI" id="CHEBI:57783"/>
        <dbReference type="ChEBI" id="CHEBI:58349"/>
        <dbReference type="ChEBI" id="CHEBI:176895"/>
        <dbReference type="ChEBI" id="CHEBI:176896"/>
    </reaction>
    <physiologicalReaction direction="left-to-right" evidence="6">
        <dbReference type="Rhea" id="RHEA:68073"/>
    </physiologicalReaction>
</comment>
<comment type="catalytic activity">
    <reaction evidence="9">
        <text>(S)-cystathionine ketimine + NADPH + 2 H(+) = (3R,5S)-2,3,5,6,7-pentahydro-1,4-thiazepine-3,5-dicarboxylate + NADP(+)</text>
        <dbReference type="Rhea" id="RHEA:68036"/>
        <dbReference type="ChEBI" id="CHEBI:15378"/>
        <dbReference type="ChEBI" id="CHEBI:57783"/>
        <dbReference type="ChEBI" id="CHEBI:58349"/>
        <dbReference type="ChEBI" id="CHEBI:176808"/>
        <dbReference type="ChEBI" id="CHEBI:176810"/>
    </reaction>
    <physiologicalReaction direction="left-to-right" evidence="9">
        <dbReference type="Rhea" id="RHEA:68037"/>
    </physiologicalReaction>
</comment>
<dbReference type="InterPro" id="IPR023401">
    <property type="entry name" value="ODC_N"/>
</dbReference>
<comment type="catalytic activity">
    <reaction evidence="10">
        <text>(R)-lanthionine ketimine + NADPH + 2 H(+) = (3R,5R)-1,4-thiomorpholine-3,5-dicarboxylate + NADP(+)</text>
        <dbReference type="Rhea" id="RHEA:68040"/>
        <dbReference type="ChEBI" id="CHEBI:15378"/>
        <dbReference type="ChEBI" id="CHEBI:57783"/>
        <dbReference type="ChEBI" id="CHEBI:58349"/>
        <dbReference type="ChEBI" id="CHEBI:176891"/>
        <dbReference type="ChEBI" id="CHEBI:176892"/>
    </reaction>
    <physiologicalReaction direction="left-to-right" evidence="10">
        <dbReference type="Rhea" id="RHEA:68041"/>
    </physiologicalReaction>
</comment>
<evidence type="ECO:0000256" key="9">
    <source>
        <dbReference type="ARBA" id="ARBA00093227"/>
    </source>
</evidence>
<evidence type="ECO:0000256" key="17">
    <source>
        <dbReference type="ARBA" id="ARBA00093650"/>
    </source>
</evidence>
<dbReference type="Gene3D" id="3.30.1780.10">
    <property type="entry name" value="ornithine cyclodeaminase, domain 1"/>
    <property type="match status" value="1"/>
</dbReference>
<comment type="catalytic activity">
    <reaction evidence="14">
        <text>L-pipecolate + NADP(+) = Delta(1)-piperideine-2-carboxylate + NADPH + H(+)</text>
        <dbReference type="Rhea" id="RHEA:12524"/>
        <dbReference type="ChEBI" id="CHEBI:15378"/>
        <dbReference type="ChEBI" id="CHEBI:57783"/>
        <dbReference type="ChEBI" id="CHEBI:58349"/>
        <dbReference type="ChEBI" id="CHEBI:61185"/>
        <dbReference type="ChEBI" id="CHEBI:77631"/>
        <dbReference type="EC" id="1.5.1.1"/>
    </reaction>
    <physiologicalReaction direction="right-to-left" evidence="14">
        <dbReference type="Rhea" id="RHEA:12526"/>
    </physiologicalReaction>
</comment>
<evidence type="ECO:0000313" key="19">
    <source>
        <dbReference type="Proteomes" id="UP000762676"/>
    </source>
</evidence>
<proteinExistence type="inferred from homology"/>
<reference evidence="18 19" key="1">
    <citation type="journal article" date="2021" name="Elife">
        <title>Chloroplast acquisition without the gene transfer in kleptoplastic sea slugs, Plakobranchus ocellatus.</title>
        <authorList>
            <person name="Maeda T."/>
            <person name="Takahashi S."/>
            <person name="Yoshida T."/>
            <person name="Shimamura S."/>
            <person name="Takaki Y."/>
            <person name="Nagai Y."/>
            <person name="Toyoda A."/>
            <person name="Suzuki Y."/>
            <person name="Arimoto A."/>
            <person name="Ishii H."/>
            <person name="Satoh N."/>
            <person name="Nishiyama T."/>
            <person name="Hasebe M."/>
            <person name="Maruyama T."/>
            <person name="Minagawa J."/>
            <person name="Obokata J."/>
            <person name="Shigenobu S."/>
        </authorList>
    </citation>
    <scope>NUCLEOTIDE SEQUENCE [LARGE SCALE GENOMIC DNA]</scope>
</reference>
<evidence type="ECO:0000256" key="15">
    <source>
        <dbReference type="ARBA" id="ARBA00093567"/>
    </source>
</evidence>
<comment type="caution">
    <text evidence="18">The sequence shown here is derived from an EMBL/GenBank/DDBJ whole genome shotgun (WGS) entry which is preliminary data.</text>
</comment>
<dbReference type="EC" id="1.5.1.1" evidence="16"/>
<dbReference type="InterPro" id="IPR003462">
    <property type="entry name" value="ODC_Mu_crystall"/>
</dbReference>
<dbReference type="PIRSF" id="PIRSF001439">
    <property type="entry name" value="CryM"/>
    <property type="match status" value="1"/>
</dbReference>
<dbReference type="PANTHER" id="PTHR13812:SF19">
    <property type="entry name" value="KETIMINE REDUCTASE MU-CRYSTALLIN"/>
    <property type="match status" value="1"/>
</dbReference>
<dbReference type="SUPFAM" id="SSF51735">
    <property type="entry name" value="NAD(P)-binding Rossmann-fold domains"/>
    <property type="match status" value="1"/>
</dbReference>
<sequence length="316" mass="33437">MSASTSIPYFSEDQLAGLGLTTHEVINRIETLILSGDKQQAWSAPKAVIQPGDGRYMMVALAAADDPSVLAVKTVVLNPRNPEQGLPLINGLVTLLDSHSGLPIAILDGNWITAVRTAGLSATAARHMAKNDASVIAFIGCGVQANSHLQAFSTLFPLEKVLLFGRGAVNIERLGDKAAELSLPSVACDSAEEAVTGADIVISSVTHTGDVTPFLDANWLKPGAFAAITDLAVPWGKESFSALDQVVIDDLVQEAAMPNKLMSPDYVTGDLSQLVLGKIKGRNLDSDRNAFVFRGHAMGDLALSTLVYQRALMMSD</sequence>
<evidence type="ECO:0000256" key="8">
    <source>
        <dbReference type="ARBA" id="ARBA00093226"/>
    </source>
</evidence>
<evidence type="ECO:0000256" key="6">
    <source>
        <dbReference type="ARBA" id="ARBA00093197"/>
    </source>
</evidence>
<accession>A0AAV4JS02</accession>
<dbReference type="Pfam" id="PF02423">
    <property type="entry name" value="OCD_Mu_crystall"/>
    <property type="match status" value="1"/>
</dbReference>
<evidence type="ECO:0000256" key="3">
    <source>
        <dbReference type="ARBA" id="ARBA00015173"/>
    </source>
</evidence>
<comment type="catalytic activity">
    <reaction evidence="13">
        <text>L-proline + NAD(+) = 1-pyrroline-2-carboxylate + NADH + H(+)</text>
        <dbReference type="Rhea" id="RHEA:20321"/>
        <dbReference type="ChEBI" id="CHEBI:15378"/>
        <dbReference type="ChEBI" id="CHEBI:39785"/>
        <dbReference type="ChEBI" id="CHEBI:57540"/>
        <dbReference type="ChEBI" id="CHEBI:57945"/>
        <dbReference type="ChEBI" id="CHEBI:60039"/>
        <dbReference type="EC" id="1.5.1.1"/>
    </reaction>
    <physiologicalReaction direction="right-to-left" evidence="13">
        <dbReference type="Rhea" id="RHEA:20323"/>
    </physiologicalReaction>
</comment>
<evidence type="ECO:0000313" key="18">
    <source>
        <dbReference type="EMBL" id="GFS25075.1"/>
    </source>
</evidence>
<dbReference type="InterPro" id="IPR036291">
    <property type="entry name" value="NAD(P)-bd_dom_sf"/>
</dbReference>
<dbReference type="PANTHER" id="PTHR13812">
    <property type="entry name" value="KETIMINE REDUCTASE MU-CRYSTALLIN"/>
    <property type="match status" value="1"/>
</dbReference>
<dbReference type="EMBL" id="BMAT01003417">
    <property type="protein sequence ID" value="GFS25075.1"/>
    <property type="molecule type" value="Genomic_DNA"/>
</dbReference>
<comment type="catalytic activity">
    <reaction evidence="5">
        <text>L-pipecolate + NAD(+) = Delta(1)-piperideine-2-carboxylate + NADH + H(+)</text>
        <dbReference type="Rhea" id="RHEA:30807"/>
        <dbReference type="ChEBI" id="CHEBI:15378"/>
        <dbReference type="ChEBI" id="CHEBI:57540"/>
        <dbReference type="ChEBI" id="CHEBI:57945"/>
        <dbReference type="ChEBI" id="CHEBI:61185"/>
        <dbReference type="ChEBI" id="CHEBI:77631"/>
        <dbReference type="EC" id="1.5.1.1"/>
    </reaction>
    <physiologicalReaction direction="right-to-left" evidence="5">
        <dbReference type="Rhea" id="RHEA:30809"/>
    </physiologicalReaction>
</comment>
<evidence type="ECO:0000256" key="5">
    <source>
        <dbReference type="ARBA" id="ARBA00093190"/>
    </source>
</evidence>
<comment type="subunit">
    <text evidence="15">Homodimer. Binds the thyroid hormone triiodothyronine (T3); T3 binding inhibits enzymatic activity.</text>
</comment>
<comment type="catalytic activity">
    <reaction evidence="11">
        <text>(S)-cystathionine ketimine + NADH + 2 H(+) = (3R,5S)-2,3,5,6,7-pentahydro-1,4-thiazepine-3,5-dicarboxylate + NAD(+)</text>
        <dbReference type="Rhea" id="RHEA:68032"/>
        <dbReference type="ChEBI" id="CHEBI:15378"/>
        <dbReference type="ChEBI" id="CHEBI:57540"/>
        <dbReference type="ChEBI" id="CHEBI:57945"/>
        <dbReference type="ChEBI" id="CHEBI:176808"/>
        <dbReference type="ChEBI" id="CHEBI:176810"/>
    </reaction>
    <physiologicalReaction direction="left-to-right" evidence="11">
        <dbReference type="Rhea" id="RHEA:68033"/>
    </physiologicalReaction>
</comment>
<dbReference type="GO" id="GO:0047127">
    <property type="term" value="F:thiomorpholine-carboxylate dehydrogenase activity"/>
    <property type="evidence" value="ECO:0007669"/>
    <property type="project" value="UniProtKB-EC"/>
</dbReference>
<gene>
    <name evidence="18" type="ORF">ElyMa_001678800</name>
</gene>
<dbReference type="AlphaFoldDB" id="A0AAV4JS02"/>
<evidence type="ECO:0000256" key="10">
    <source>
        <dbReference type="ARBA" id="ARBA00093248"/>
    </source>
</evidence>
<evidence type="ECO:0000256" key="2">
    <source>
        <dbReference type="ARBA" id="ARBA00012883"/>
    </source>
</evidence>
<dbReference type="Gene3D" id="3.40.50.720">
    <property type="entry name" value="NAD(P)-binding Rossmann-like Domain"/>
    <property type="match status" value="1"/>
</dbReference>
<name>A0AAV4JS02_9GAST</name>
<evidence type="ECO:0000256" key="16">
    <source>
        <dbReference type="ARBA" id="ARBA00093598"/>
    </source>
</evidence>
<comment type="catalytic activity">
    <reaction evidence="8">
        <text>(3R)-1,4-thiomorpholine-3-carboxylate + NAD(+) = 3,4-dehydrothiomorpholine-3-carboxylate + NADH + 2 H(+)</text>
        <dbReference type="Rhea" id="RHEA:12504"/>
        <dbReference type="ChEBI" id="CHEBI:15378"/>
        <dbReference type="ChEBI" id="CHEBI:57540"/>
        <dbReference type="ChEBI" id="CHEBI:57945"/>
        <dbReference type="ChEBI" id="CHEBI:58517"/>
        <dbReference type="ChEBI" id="CHEBI:176873"/>
        <dbReference type="EC" id="1.5.1.25"/>
    </reaction>
    <physiologicalReaction direction="right-to-left" evidence="8">
        <dbReference type="Rhea" id="RHEA:12506"/>
    </physiologicalReaction>
</comment>
<evidence type="ECO:0000256" key="11">
    <source>
        <dbReference type="ARBA" id="ARBA00093250"/>
    </source>
</evidence>
<protein>
    <recommendedName>
        <fullName evidence="3">Ketimine reductase mu-crystallin</fullName>
        <ecNumber evidence="16">1.5.1.1</ecNumber>
        <ecNumber evidence="2">1.5.1.25</ecNumber>
    </recommendedName>
    <alternativeName>
        <fullName evidence="17">1-piperideine-2-carboxylate/1-pyrroline-2-carboxylate reductase</fullName>
    </alternativeName>
    <alternativeName>
        <fullName evidence="4">NADP-regulated thyroid-hormone-binding protein</fullName>
    </alternativeName>
</protein>
<comment type="catalytic activity">
    <reaction evidence="12">
        <text>(3R)-1,4-thiomorpholine-3-carboxylate + NADP(+) = 3,4-dehydrothiomorpholine-3-carboxylate + NADPH + 2 H(+)</text>
        <dbReference type="Rhea" id="RHEA:12500"/>
        <dbReference type="ChEBI" id="CHEBI:15378"/>
        <dbReference type="ChEBI" id="CHEBI:57783"/>
        <dbReference type="ChEBI" id="CHEBI:58349"/>
        <dbReference type="ChEBI" id="CHEBI:58517"/>
        <dbReference type="ChEBI" id="CHEBI:176873"/>
        <dbReference type="EC" id="1.5.1.25"/>
    </reaction>
    <physiologicalReaction direction="right-to-left" evidence="12">
        <dbReference type="Rhea" id="RHEA:12502"/>
    </physiologicalReaction>
</comment>
<dbReference type="GO" id="GO:0005737">
    <property type="term" value="C:cytoplasm"/>
    <property type="evidence" value="ECO:0007669"/>
    <property type="project" value="TreeGrafter"/>
</dbReference>
<comment type="similarity">
    <text evidence="1">Belongs to the ornithine cyclodeaminase/mu-crystallin family.</text>
</comment>
<evidence type="ECO:0000256" key="14">
    <source>
        <dbReference type="ARBA" id="ARBA00093273"/>
    </source>
</evidence>
<evidence type="ECO:0000256" key="4">
    <source>
        <dbReference type="ARBA" id="ARBA00033420"/>
    </source>
</evidence>
<dbReference type="Proteomes" id="UP000762676">
    <property type="component" value="Unassembled WGS sequence"/>
</dbReference>
<evidence type="ECO:0000256" key="13">
    <source>
        <dbReference type="ARBA" id="ARBA00093264"/>
    </source>
</evidence>
<organism evidence="18 19">
    <name type="scientific">Elysia marginata</name>
    <dbReference type="NCBI Taxonomy" id="1093978"/>
    <lineage>
        <taxon>Eukaryota</taxon>
        <taxon>Metazoa</taxon>
        <taxon>Spiralia</taxon>
        <taxon>Lophotrochozoa</taxon>
        <taxon>Mollusca</taxon>
        <taxon>Gastropoda</taxon>
        <taxon>Heterobranchia</taxon>
        <taxon>Euthyneura</taxon>
        <taxon>Panpulmonata</taxon>
        <taxon>Sacoglossa</taxon>
        <taxon>Placobranchoidea</taxon>
        <taxon>Plakobranchidae</taxon>
        <taxon>Elysia</taxon>
    </lineage>
</organism>
<evidence type="ECO:0000256" key="7">
    <source>
        <dbReference type="ARBA" id="ARBA00093203"/>
    </source>
</evidence>
<dbReference type="EC" id="1.5.1.25" evidence="2"/>
<evidence type="ECO:0000256" key="12">
    <source>
        <dbReference type="ARBA" id="ARBA00093263"/>
    </source>
</evidence>